<feature type="region of interest" description="Disordered" evidence="1">
    <location>
        <begin position="125"/>
        <end position="147"/>
    </location>
</feature>
<dbReference type="PANTHER" id="PTHR36169">
    <property type="entry name" value="ETHANOLAMINE UTILIZATION PROTEIN EUTQ"/>
    <property type="match status" value="1"/>
</dbReference>
<gene>
    <name evidence="2" type="ORF">G443_001350</name>
</gene>
<evidence type="ECO:0000313" key="2">
    <source>
        <dbReference type="EMBL" id="MCP2331080.1"/>
    </source>
</evidence>
<dbReference type="Pfam" id="PF06249">
    <property type="entry name" value="EutQ"/>
    <property type="match status" value="1"/>
</dbReference>
<dbReference type="InterPro" id="IPR011051">
    <property type="entry name" value="RmlC_Cupin_sf"/>
</dbReference>
<dbReference type="InterPro" id="IPR014710">
    <property type="entry name" value="RmlC-like_jellyroll"/>
</dbReference>
<dbReference type="Pfam" id="PF04075">
    <property type="entry name" value="F420H2_quin_red"/>
    <property type="match status" value="1"/>
</dbReference>
<reference evidence="2 3" key="1">
    <citation type="submission" date="2013-07" db="EMBL/GenBank/DDBJ databases">
        <authorList>
            <consortium name="DOE Joint Genome Institute"/>
            <person name="Reeve W."/>
            <person name="Huntemann M."/>
            <person name="Han J."/>
            <person name="Chen A."/>
            <person name="Kyrpides N."/>
            <person name="Mavromatis K."/>
            <person name="Markowitz V."/>
            <person name="Palaniappan K."/>
            <person name="Ivanova N."/>
            <person name="Schaumberg A."/>
            <person name="Pati A."/>
            <person name="Liolios K."/>
            <person name="Nordberg H.P."/>
            <person name="Cantor M.N."/>
            <person name="Hua S.X."/>
            <person name="Woyke T."/>
        </authorList>
    </citation>
    <scope>NUCLEOTIDE SEQUENCE [LARGE SCALE GENOMIC DNA]</scope>
    <source>
        <strain evidence="2 3">DSM 43889</strain>
    </source>
</reference>
<name>A0ABT1JF07_ACTCY</name>
<dbReference type="Proteomes" id="UP000791080">
    <property type="component" value="Unassembled WGS sequence"/>
</dbReference>
<evidence type="ECO:0000313" key="3">
    <source>
        <dbReference type="Proteomes" id="UP000791080"/>
    </source>
</evidence>
<dbReference type="SUPFAM" id="SSF51182">
    <property type="entry name" value="RmlC-like cupins"/>
    <property type="match status" value="1"/>
</dbReference>
<dbReference type="InterPro" id="IPR010424">
    <property type="entry name" value="EutQ"/>
</dbReference>
<dbReference type="Gene3D" id="2.30.110.10">
    <property type="entry name" value="Electron Transport, Fmn-binding Protein, Chain A"/>
    <property type="match status" value="1"/>
</dbReference>
<proteinExistence type="predicted"/>
<dbReference type="EMBL" id="AUBJ02000001">
    <property type="protein sequence ID" value="MCP2331080.1"/>
    <property type="molecule type" value="Genomic_DNA"/>
</dbReference>
<keyword evidence="3" id="KW-1185">Reference proteome</keyword>
<sequence>MERRRVRRWTIEDARSNQDWSPPDGAGYQLFGSDLVSRATDPEAAMVVGFAAMPSGERLRAAFPYDEMVIVLGGVLRVRTEDDGELVVHPGEVVHLPANSTNEFVAEEEVTACYVAGPPDVYARHADDPASHRWEPQPASTGTGTPDEAAVRRALHSDVLVDITTVGRRSGLPRRLEIWLYRSGGRFFLTGYPEDRPRDWYRNLLADPRLTLHLKESVVVDLPATAVEVTDVVDRRRVLDDVLDQLSRPDNPQGLSEELDRAGWHARSPLLEIIGLTG</sequence>
<organism evidence="2 3">
    <name type="scientific">Actinoalloteichus caeruleus DSM 43889</name>
    <dbReference type="NCBI Taxonomy" id="1120930"/>
    <lineage>
        <taxon>Bacteria</taxon>
        <taxon>Bacillati</taxon>
        <taxon>Actinomycetota</taxon>
        <taxon>Actinomycetes</taxon>
        <taxon>Pseudonocardiales</taxon>
        <taxon>Pseudonocardiaceae</taxon>
        <taxon>Actinoalloteichus</taxon>
        <taxon>Actinoalloteichus cyanogriseus</taxon>
    </lineage>
</organism>
<dbReference type="RefSeq" id="WP_155886267.1">
    <property type="nucleotide sequence ID" value="NZ_AUBJ02000001.1"/>
</dbReference>
<reference evidence="2 3" key="2">
    <citation type="submission" date="2022-06" db="EMBL/GenBank/DDBJ databases">
        <title>Genomic Encyclopedia of Type Strains, Phase I: the one thousand microbial genomes (KMG-I) project.</title>
        <authorList>
            <person name="Kyrpides N."/>
        </authorList>
    </citation>
    <scope>NUCLEOTIDE SEQUENCE [LARGE SCALE GENOMIC DNA]</scope>
    <source>
        <strain evidence="2 3">DSM 43889</strain>
    </source>
</reference>
<protein>
    <submittedName>
        <fullName evidence="2">Deazaflavin-dependent oxidoreductase, nitroreductase family</fullName>
    </submittedName>
</protein>
<dbReference type="InterPro" id="IPR012349">
    <property type="entry name" value="Split_barrel_FMN-bd"/>
</dbReference>
<feature type="compositionally biased region" description="Basic and acidic residues" evidence="1">
    <location>
        <begin position="125"/>
        <end position="135"/>
    </location>
</feature>
<dbReference type="Gene3D" id="2.60.120.10">
    <property type="entry name" value="Jelly Rolls"/>
    <property type="match status" value="1"/>
</dbReference>
<dbReference type="InterPro" id="IPR004378">
    <property type="entry name" value="F420H2_quin_Rdtase"/>
</dbReference>
<dbReference type="PANTHER" id="PTHR36169:SF1">
    <property type="entry name" value="ACETATE KINASE EUTQ"/>
    <property type="match status" value="1"/>
</dbReference>
<accession>A0ABT1JF07</accession>
<comment type="caution">
    <text evidence="2">The sequence shown here is derived from an EMBL/GenBank/DDBJ whole genome shotgun (WGS) entry which is preliminary data.</text>
</comment>
<evidence type="ECO:0000256" key="1">
    <source>
        <dbReference type="SAM" id="MobiDB-lite"/>
    </source>
</evidence>